<name>A0ABP3WI74_9GAMM</name>
<gene>
    <name evidence="1" type="ORF">GCM10009111_22070</name>
</gene>
<evidence type="ECO:0000313" key="1">
    <source>
        <dbReference type="EMBL" id="GAA0818831.1"/>
    </source>
</evidence>
<dbReference type="Proteomes" id="UP001500021">
    <property type="component" value="Unassembled WGS sequence"/>
</dbReference>
<dbReference type="EMBL" id="BAAAFA010000007">
    <property type="protein sequence ID" value="GAA0818831.1"/>
    <property type="molecule type" value="Genomic_DNA"/>
</dbReference>
<organism evidence="1 2">
    <name type="scientific">Colwellia asteriadis</name>
    <dbReference type="NCBI Taxonomy" id="517723"/>
    <lineage>
        <taxon>Bacteria</taxon>
        <taxon>Pseudomonadati</taxon>
        <taxon>Pseudomonadota</taxon>
        <taxon>Gammaproteobacteria</taxon>
        <taxon>Alteromonadales</taxon>
        <taxon>Colwelliaceae</taxon>
        <taxon>Colwellia</taxon>
    </lineage>
</organism>
<evidence type="ECO:0008006" key="3">
    <source>
        <dbReference type="Google" id="ProtNLM"/>
    </source>
</evidence>
<proteinExistence type="predicted"/>
<sequence>MSITIGGSASSVQTNTDTGFALKTANLAKKQQELEGQMAIQMIQSASIDNVAPASGSVGSNINIKV</sequence>
<dbReference type="RefSeq" id="WP_215979169.1">
    <property type="nucleotide sequence ID" value="NZ_BAAAFA010000007.1"/>
</dbReference>
<evidence type="ECO:0000313" key="2">
    <source>
        <dbReference type="Proteomes" id="UP001500021"/>
    </source>
</evidence>
<protein>
    <recommendedName>
        <fullName evidence="3">Motility protein</fullName>
    </recommendedName>
</protein>
<keyword evidence="2" id="KW-1185">Reference proteome</keyword>
<accession>A0ABP3WI74</accession>
<reference evidence="2" key="1">
    <citation type="journal article" date="2019" name="Int. J. Syst. Evol. Microbiol.">
        <title>The Global Catalogue of Microorganisms (GCM) 10K type strain sequencing project: providing services to taxonomists for standard genome sequencing and annotation.</title>
        <authorList>
            <consortium name="The Broad Institute Genomics Platform"/>
            <consortium name="The Broad Institute Genome Sequencing Center for Infectious Disease"/>
            <person name="Wu L."/>
            <person name="Ma J."/>
        </authorList>
    </citation>
    <scope>NUCLEOTIDE SEQUENCE [LARGE SCALE GENOMIC DNA]</scope>
    <source>
        <strain evidence="2">JCM 15608</strain>
    </source>
</reference>
<comment type="caution">
    <text evidence="1">The sequence shown here is derived from an EMBL/GenBank/DDBJ whole genome shotgun (WGS) entry which is preliminary data.</text>
</comment>